<dbReference type="RefSeq" id="WP_193686163.1">
    <property type="nucleotide sequence ID" value="NZ_CP062941.1"/>
</dbReference>
<keyword evidence="2" id="KW-1185">Reference proteome</keyword>
<sequence length="142" mass="15610">MEPITVAIAAQDGTGMAQCRNTLRHDGEIIVLRQSMNSENLVTRMCRLKPRILLLSADLCTDAECSLLQALRRKCPGTLVMLVGPHAIEDDQLANALLVGARGYLEQGDLERLLARAVHGVDRGEAWVTRKMLGKIMEMSLS</sequence>
<dbReference type="Proteomes" id="UP000593875">
    <property type="component" value="Chromosome"/>
</dbReference>
<name>A0A7L9U240_9BURK</name>
<protein>
    <submittedName>
        <fullName evidence="1">Response regulator transcription factor</fullName>
    </submittedName>
</protein>
<dbReference type="Gene3D" id="3.40.50.2300">
    <property type="match status" value="1"/>
</dbReference>
<proteinExistence type="predicted"/>
<evidence type="ECO:0000313" key="2">
    <source>
        <dbReference type="Proteomes" id="UP000593875"/>
    </source>
</evidence>
<accession>A0A7L9U240</accession>
<evidence type="ECO:0000313" key="1">
    <source>
        <dbReference type="EMBL" id="QOL49121.1"/>
    </source>
</evidence>
<dbReference type="EMBL" id="CP062941">
    <property type="protein sequence ID" value="QOL49121.1"/>
    <property type="molecule type" value="Genomic_DNA"/>
</dbReference>
<dbReference type="AlphaFoldDB" id="A0A7L9U240"/>
<dbReference type="KEGG" id="mlir:LPB04_19685"/>
<reference evidence="1 2" key="1">
    <citation type="submission" date="2020-10" db="EMBL/GenBank/DDBJ databases">
        <title>Genome sequencing of Massilia sp. LPB0304.</title>
        <authorList>
            <person name="Kim J."/>
        </authorList>
    </citation>
    <scope>NUCLEOTIDE SEQUENCE [LARGE SCALE GENOMIC DNA]</scope>
    <source>
        <strain evidence="1 2">LPB0304</strain>
    </source>
</reference>
<organism evidence="1 2">
    <name type="scientific">Massilia litorea</name>
    <dbReference type="NCBI Taxonomy" id="2769491"/>
    <lineage>
        <taxon>Bacteria</taxon>
        <taxon>Pseudomonadati</taxon>
        <taxon>Pseudomonadota</taxon>
        <taxon>Betaproteobacteria</taxon>
        <taxon>Burkholderiales</taxon>
        <taxon>Oxalobacteraceae</taxon>
        <taxon>Telluria group</taxon>
        <taxon>Massilia</taxon>
    </lineage>
</organism>
<gene>
    <name evidence="1" type="ORF">LPB04_19685</name>
</gene>